<sequence>MDPSNGGLVWNGPETHAFSFGVQQYQGEPVLVYWNGSVFPEPLGRGNGAVYLLNKQYEQVAAVTLPGNFLELPPGEKYASNIDLHEIYLTEKGSVIITANNVTQFDLMSVGGVVDGWIVDALFYEIDIATNDVLFSWSSLDHVDVLPLTDSVYPLGSEGYDGHNQSTAWGYFHINAASPYNDGYILSSRFLCSAIAIGRDGSVKWRLAGRDSLGGDFSLGEGADFCYQHHIRAYENGEDSITLHLHDNANSPIENNTIPTSGKSLHADLQSKHVTLNQRYSNESAKVFATAQGSFQQLANGNVVTGHGWIPVASEFAVDGTPLNTWQYGANPRNGNDYISAQKTTLSYRSFKQQWVGCPTTKPAIVTERQDDGSVAVYISWNGATEVYGWVVLAGISATELQYVAHEEKTGFETKIVIENAAFVQARSVTKPSNSNSPGGYEENGRHRPWTYWQGLHNSHLDPNAIAHSCGGGTDAESDVVTV</sequence>
<dbReference type="EMBL" id="MU003775">
    <property type="protein sequence ID" value="KAF2723688.1"/>
    <property type="molecule type" value="Genomic_DNA"/>
</dbReference>
<protein>
    <recommendedName>
        <fullName evidence="3">ASST-domain-containing protein</fullName>
    </recommendedName>
</protein>
<dbReference type="PANTHER" id="PTHR35340:SF6">
    <property type="entry name" value="ASST-DOMAIN-CONTAINING PROTEIN"/>
    <property type="match status" value="1"/>
</dbReference>
<evidence type="ECO:0000313" key="2">
    <source>
        <dbReference type="Proteomes" id="UP000799441"/>
    </source>
</evidence>
<keyword evidence="2" id="KW-1185">Reference proteome</keyword>
<dbReference type="PANTHER" id="PTHR35340">
    <property type="entry name" value="PQQ ENZYME REPEAT PROTEIN-RELATED"/>
    <property type="match status" value="1"/>
</dbReference>
<comment type="caution">
    <text evidence="1">The sequence shown here is derived from an EMBL/GenBank/DDBJ whole genome shotgun (WGS) entry which is preliminary data.</text>
</comment>
<organism evidence="1 2">
    <name type="scientific">Polychaeton citri CBS 116435</name>
    <dbReference type="NCBI Taxonomy" id="1314669"/>
    <lineage>
        <taxon>Eukaryota</taxon>
        <taxon>Fungi</taxon>
        <taxon>Dikarya</taxon>
        <taxon>Ascomycota</taxon>
        <taxon>Pezizomycotina</taxon>
        <taxon>Dothideomycetes</taxon>
        <taxon>Dothideomycetidae</taxon>
        <taxon>Capnodiales</taxon>
        <taxon>Capnodiaceae</taxon>
        <taxon>Polychaeton</taxon>
    </lineage>
</organism>
<dbReference type="Pfam" id="PF14269">
    <property type="entry name" value="Arylsulfotran_2"/>
    <property type="match status" value="1"/>
</dbReference>
<dbReference type="AlphaFoldDB" id="A0A9P4USE8"/>
<proteinExistence type="predicted"/>
<dbReference type="OrthoDB" id="5427350at2759"/>
<dbReference type="InterPro" id="IPR039535">
    <property type="entry name" value="ASST-like"/>
</dbReference>
<name>A0A9P4USE8_9PEZI</name>
<gene>
    <name evidence="1" type="ORF">K431DRAFT_282784</name>
</gene>
<dbReference type="InterPro" id="IPR053143">
    <property type="entry name" value="Arylsulfate_ST"/>
</dbReference>
<reference evidence="1" key="1">
    <citation type="journal article" date="2020" name="Stud. Mycol.">
        <title>101 Dothideomycetes genomes: a test case for predicting lifestyles and emergence of pathogens.</title>
        <authorList>
            <person name="Haridas S."/>
            <person name="Albert R."/>
            <person name="Binder M."/>
            <person name="Bloem J."/>
            <person name="Labutti K."/>
            <person name="Salamov A."/>
            <person name="Andreopoulos B."/>
            <person name="Baker S."/>
            <person name="Barry K."/>
            <person name="Bills G."/>
            <person name="Bluhm B."/>
            <person name="Cannon C."/>
            <person name="Castanera R."/>
            <person name="Culley D."/>
            <person name="Daum C."/>
            <person name="Ezra D."/>
            <person name="Gonzalez J."/>
            <person name="Henrissat B."/>
            <person name="Kuo A."/>
            <person name="Liang C."/>
            <person name="Lipzen A."/>
            <person name="Lutzoni F."/>
            <person name="Magnuson J."/>
            <person name="Mondo S."/>
            <person name="Nolan M."/>
            <person name="Ohm R."/>
            <person name="Pangilinan J."/>
            <person name="Park H.-J."/>
            <person name="Ramirez L."/>
            <person name="Alfaro M."/>
            <person name="Sun H."/>
            <person name="Tritt A."/>
            <person name="Yoshinaga Y."/>
            <person name="Zwiers L.-H."/>
            <person name="Turgeon B."/>
            <person name="Goodwin S."/>
            <person name="Spatafora J."/>
            <person name="Crous P."/>
            <person name="Grigoriev I."/>
        </authorList>
    </citation>
    <scope>NUCLEOTIDE SEQUENCE</scope>
    <source>
        <strain evidence="1">CBS 116435</strain>
    </source>
</reference>
<accession>A0A9P4USE8</accession>
<dbReference type="Proteomes" id="UP000799441">
    <property type="component" value="Unassembled WGS sequence"/>
</dbReference>
<evidence type="ECO:0008006" key="3">
    <source>
        <dbReference type="Google" id="ProtNLM"/>
    </source>
</evidence>
<evidence type="ECO:0000313" key="1">
    <source>
        <dbReference type="EMBL" id="KAF2723688.1"/>
    </source>
</evidence>